<feature type="compositionally biased region" description="Acidic residues" evidence="1">
    <location>
        <begin position="461"/>
        <end position="472"/>
    </location>
</feature>
<feature type="compositionally biased region" description="Polar residues" evidence="1">
    <location>
        <begin position="698"/>
        <end position="707"/>
    </location>
</feature>
<organism evidence="3 4">
    <name type="scientific">Calicophoron daubneyi</name>
    <name type="common">Rumen fluke</name>
    <name type="synonym">Paramphistomum daubneyi</name>
    <dbReference type="NCBI Taxonomy" id="300641"/>
    <lineage>
        <taxon>Eukaryota</taxon>
        <taxon>Metazoa</taxon>
        <taxon>Spiralia</taxon>
        <taxon>Lophotrochozoa</taxon>
        <taxon>Platyhelminthes</taxon>
        <taxon>Trematoda</taxon>
        <taxon>Digenea</taxon>
        <taxon>Plagiorchiida</taxon>
        <taxon>Pronocephalata</taxon>
        <taxon>Paramphistomoidea</taxon>
        <taxon>Paramphistomidae</taxon>
        <taxon>Calicophoron</taxon>
    </lineage>
</organism>
<feature type="region of interest" description="Disordered" evidence="1">
    <location>
        <begin position="206"/>
        <end position="237"/>
    </location>
</feature>
<feature type="compositionally biased region" description="Basic residues" evidence="1">
    <location>
        <begin position="688"/>
        <end position="697"/>
    </location>
</feature>
<feature type="domain" description="Trematode PH-like" evidence="2">
    <location>
        <begin position="27"/>
        <end position="155"/>
    </location>
</feature>
<feature type="compositionally biased region" description="Basic and acidic residues" evidence="1">
    <location>
        <begin position="715"/>
        <end position="756"/>
    </location>
</feature>
<name>A0AAV2THN3_CALDB</name>
<feature type="compositionally biased region" description="Polar residues" evidence="1">
    <location>
        <begin position="323"/>
        <end position="343"/>
    </location>
</feature>
<evidence type="ECO:0000313" key="4">
    <source>
        <dbReference type="Proteomes" id="UP001497525"/>
    </source>
</evidence>
<reference evidence="3" key="1">
    <citation type="submission" date="2024-06" db="EMBL/GenBank/DDBJ databases">
        <authorList>
            <person name="Liu X."/>
            <person name="Lenzi L."/>
            <person name="Haldenby T S."/>
            <person name="Uol C."/>
        </authorList>
    </citation>
    <scope>NUCLEOTIDE SEQUENCE</scope>
</reference>
<feature type="compositionally biased region" description="Basic and acidic residues" evidence="1">
    <location>
        <begin position="778"/>
        <end position="804"/>
    </location>
</feature>
<feature type="compositionally biased region" description="Acidic residues" evidence="1">
    <location>
        <begin position="650"/>
        <end position="661"/>
    </location>
</feature>
<evidence type="ECO:0000313" key="3">
    <source>
        <dbReference type="EMBL" id="CAL5136670.1"/>
    </source>
</evidence>
<feature type="compositionally biased region" description="Basic and acidic residues" evidence="1">
    <location>
        <begin position="345"/>
        <end position="364"/>
    </location>
</feature>
<gene>
    <name evidence="3" type="ORF">CDAUBV1_LOCUS10792</name>
</gene>
<proteinExistence type="predicted"/>
<feature type="compositionally biased region" description="Basic and acidic residues" evidence="1">
    <location>
        <begin position="214"/>
        <end position="225"/>
    </location>
</feature>
<feature type="compositionally biased region" description="Polar residues" evidence="1">
    <location>
        <begin position="152"/>
        <end position="167"/>
    </location>
</feature>
<feature type="region of interest" description="Disordered" evidence="1">
    <location>
        <begin position="435"/>
        <end position="524"/>
    </location>
</feature>
<protein>
    <recommendedName>
        <fullName evidence="2">Trematode PH-like domain-containing protein</fullName>
    </recommendedName>
</protein>
<feature type="region of interest" description="Disordered" evidence="1">
    <location>
        <begin position="628"/>
        <end position="839"/>
    </location>
</feature>
<feature type="compositionally biased region" description="Basic residues" evidence="1">
    <location>
        <begin position="499"/>
        <end position="508"/>
    </location>
</feature>
<dbReference type="Proteomes" id="UP001497525">
    <property type="component" value="Unassembled WGS sequence"/>
</dbReference>
<feature type="region of interest" description="Disordered" evidence="1">
    <location>
        <begin position="310"/>
        <end position="404"/>
    </location>
</feature>
<feature type="compositionally biased region" description="Polar residues" evidence="1">
    <location>
        <begin position="760"/>
        <end position="770"/>
    </location>
</feature>
<dbReference type="AlphaFoldDB" id="A0AAV2THN3"/>
<sequence length="927" mass="105171">MPRRKDSAINSIETTSVSMSTPSGLNELAIFRCLAQRLGRTTASRRHMFSAEEAEKLMMRHTKKKSTPTVIVCLEDRMTFKKTTPRVPKGFRTSVTYQDIKHIYIYSQDPQLFVLCITDSTIKNKKFYETFRGTNSNDVNELCRITAEAKASPNSRLQSRTTIPSNSLRKKQIMQANQDPPAKYQNTTQPDHSKLDAKEYGLIYSKNTGNADSKTQDSNRSRRIPELTNGSVRGRALSETTEDWRCSSCESVDRKYHATKEHLAGEHLKGADTMKEQTAVGAKKNITINYCDEDYPKETRKYSRRLNDEYESEIPKHQKEKSSNYYNASRNSGEYSDYVNNLPETRGRADRDVSRGRKDVSDRYDDLEEDYDRIEKSRSAKSHTRAPKQNGDVPDADANRKKGFFDKTKDTFNKGFSKVKKGATDGYDEVAKTPKKIENSKVGGAFHHSRKERGNSHDADINGDSDYLDADEDRVNRNVSKGRRDVSDFADDLSDTHGRTNRSRRTKNYRSPSRQSGNVFYVGSDERSDYVEEVEGKTNRDVSRGRKDVSDRYDDLEENYDRIEKSRSAKFHTRTPKQNGDVPDADANRKKGFFDKTKDTFNKGFSKVKKGATDGYDEVAKTPKKIENSKVGGAFHHSRKERGNSYDADINGDSDYLDADEDRVNRNVSKGRRDVSDFADDLSDTHGRTNRSRRTKNYRSPSRQSGNVFYVGSDGRSDYVEEVEEKTNRNVSRDRGDASNRVDESPDSHRKTDKSKGTKNYRSPSRQSGNVFYVEPKPGGDKGEKGAGKRPRAGKEKFSHDDVQAVKTQPVSAPANVPPADQSYPSNYRKSDKQEFGRARSENDIHCISTQNMNDFPAHEAHMTPEVINRLFGTNVTYVNRRGGNNLEVGDKGSIFLYATRSDILQPYKGNDLYSAKSSRTLPGNNR</sequence>
<dbReference type="EMBL" id="CAXLJL010000345">
    <property type="protein sequence ID" value="CAL5136670.1"/>
    <property type="molecule type" value="Genomic_DNA"/>
</dbReference>
<feature type="region of interest" description="Disordered" evidence="1">
    <location>
        <begin position="149"/>
        <end position="170"/>
    </location>
</feature>
<feature type="compositionally biased region" description="Basic and acidic residues" evidence="1">
    <location>
        <begin position="829"/>
        <end position="839"/>
    </location>
</feature>
<evidence type="ECO:0000256" key="1">
    <source>
        <dbReference type="SAM" id="MobiDB-lite"/>
    </source>
</evidence>
<dbReference type="Pfam" id="PF25356">
    <property type="entry name" value="PH_trem"/>
    <property type="match status" value="1"/>
</dbReference>
<dbReference type="InterPro" id="IPR057376">
    <property type="entry name" value="PH_trem"/>
</dbReference>
<comment type="caution">
    <text evidence="3">The sequence shown here is derived from an EMBL/GenBank/DDBJ whole genome shotgun (WGS) entry which is preliminary data.</text>
</comment>
<accession>A0AAV2THN3</accession>
<feature type="compositionally biased region" description="Basic and acidic residues" evidence="1">
    <location>
        <begin position="310"/>
        <end position="322"/>
    </location>
</feature>
<evidence type="ECO:0000259" key="2">
    <source>
        <dbReference type="Pfam" id="PF25356"/>
    </source>
</evidence>
<feature type="compositionally biased region" description="Polar residues" evidence="1">
    <location>
        <begin position="509"/>
        <end position="518"/>
    </location>
</feature>
<feature type="region of interest" description="Disordered" evidence="1">
    <location>
        <begin position="559"/>
        <end position="590"/>
    </location>
</feature>